<reference evidence="1 2" key="1">
    <citation type="journal article" date="2014" name="Nat. Genet.">
        <title>Genome and transcriptome of the porcine whipworm Trichuris suis.</title>
        <authorList>
            <person name="Jex A.R."/>
            <person name="Nejsum P."/>
            <person name="Schwarz E.M."/>
            <person name="Hu L."/>
            <person name="Young N.D."/>
            <person name="Hall R.S."/>
            <person name="Korhonen P.K."/>
            <person name="Liao S."/>
            <person name="Thamsborg S."/>
            <person name="Xia J."/>
            <person name="Xu P."/>
            <person name="Wang S."/>
            <person name="Scheerlinck J.P."/>
            <person name="Hofmann A."/>
            <person name="Sternberg P.W."/>
            <person name="Wang J."/>
            <person name="Gasser R.B."/>
        </authorList>
    </citation>
    <scope>NUCLEOTIDE SEQUENCE [LARGE SCALE GENOMIC DNA]</scope>
    <source>
        <strain evidence="1">DCEP-RM93M</strain>
    </source>
</reference>
<organism evidence="1 2">
    <name type="scientific">Trichuris suis</name>
    <name type="common">pig whipworm</name>
    <dbReference type="NCBI Taxonomy" id="68888"/>
    <lineage>
        <taxon>Eukaryota</taxon>
        <taxon>Metazoa</taxon>
        <taxon>Ecdysozoa</taxon>
        <taxon>Nematoda</taxon>
        <taxon>Enoplea</taxon>
        <taxon>Dorylaimia</taxon>
        <taxon>Trichinellida</taxon>
        <taxon>Trichuridae</taxon>
        <taxon>Trichuris</taxon>
    </lineage>
</organism>
<evidence type="ECO:0000313" key="1">
    <source>
        <dbReference type="EMBL" id="KFD58277.1"/>
    </source>
</evidence>
<evidence type="ECO:0000313" key="2">
    <source>
        <dbReference type="Proteomes" id="UP000030764"/>
    </source>
</evidence>
<proteinExistence type="predicted"/>
<dbReference type="AlphaFoldDB" id="A0A085MM31"/>
<keyword evidence="2" id="KW-1185">Reference proteome</keyword>
<sequence>MIQHNMMLTSFCKIGATICNDVYCPILYYGEEPYQHKRSRDHRSMGQSREVKINYEKKSYAIGIMGTLPALKDMKLSIKELCEGNFGAAQNTELLKYRISRF</sequence>
<gene>
    <name evidence="1" type="ORF">M513_01040</name>
</gene>
<name>A0A085MM31_9BILA</name>
<dbReference type="EMBL" id="KL363185">
    <property type="protein sequence ID" value="KFD58277.1"/>
    <property type="molecule type" value="Genomic_DNA"/>
</dbReference>
<accession>A0A085MM31</accession>
<protein>
    <submittedName>
        <fullName evidence="1">Uncharacterized protein</fullName>
    </submittedName>
</protein>
<dbReference type="Proteomes" id="UP000030764">
    <property type="component" value="Unassembled WGS sequence"/>
</dbReference>